<feature type="signal peptide" evidence="11">
    <location>
        <begin position="1"/>
        <end position="22"/>
    </location>
</feature>
<evidence type="ECO:0000256" key="11">
    <source>
        <dbReference type="SAM" id="SignalP"/>
    </source>
</evidence>
<dbReference type="Pfam" id="PF00026">
    <property type="entry name" value="Asp"/>
    <property type="match status" value="1"/>
</dbReference>
<dbReference type="FunFam" id="2.40.70.10:FF:000007">
    <property type="entry name" value="Beta-secretase 1"/>
    <property type="match status" value="1"/>
</dbReference>
<dbReference type="AlphaFoldDB" id="A0A6P8HJE4"/>
<keyword evidence="13" id="KW-1185">Reference proteome</keyword>
<gene>
    <name evidence="14" type="primary">LOC116293238</name>
</gene>
<name>A0A6P8HJE4_ACTTE</name>
<feature type="domain" description="Peptidase A1" evidence="12">
    <location>
        <begin position="78"/>
        <end position="392"/>
    </location>
</feature>
<dbReference type="PANTHER" id="PTHR47965:SF12">
    <property type="entry name" value="ASPARTIC PROTEINASE 3-RELATED"/>
    <property type="match status" value="1"/>
</dbReference>
<evidence type="ECO:0000256" key="3">
    <source>
        <dbReference type="ARBA" id="ARBA00022729"/>
    </source>
</evidence>
<feature type="active site" evidence="7">
    <location>
        <position position="281"/>
    </location>
</feature>
<accession>A0A6P8HJE4</accession>
<dbReference type="InParanoid" id="A0A6P8HJE4"/>
<dbReference type="PRINTS" id="PR00792">
    <property type="entry name" value="PEPSIN"/>
</dbReference>
<comment type="similarity">
    <text evidence="1 9">Belongs to the peptidase A1 family.</text>
</comment>
<keyword evidence="2 9" id="KW-0645">Protease</keyword>
<keyword evidence="4 9" id="KW-0064">Aspartyl protease</keyword>
<evidence type="ECO:0000256" key="8">
    <source>
        <dbReference type="PIRSR" id="PIRSR601461-2"/>
    </source>
</evidence>
<dbReference type="RefSeq" id="XP_031556504.1">
    <property type="nucleotide sequence ID" value="XM_031700644.1"/>
</dbReference>
<evidence type="ECO:0000313" key="13">
    <source>
        <dbReference type="Proteomes" id="UP000515163"/>
    </source>
</evidence>
<feature type="disulfide bond" evidence="8">
    <location>
        <begin position="109"/>
        <end position="117"/>
    </location>
</feature>
<protein>
    <submittedName>
        <fullName evidence="14">Beta-secretase 2-like</fullName>
    </submittedName>
</protein>
<dbReference type="GeneID" id="116293238"/>
<dbReference type="InterPro" id="IPR033121">
    <property type="entry name" value="PEPTIDASE_A1"/>
</dbReference>
<keyword evidence="6" id="KW-0865">Zymogen</keyword>
<dbReference type="InterPro" id="IPR001969">
    <property type="entry name" value="Aspartic_peptidase_AS"/>
</dbReference>
<proteinExistence type="inferred from homology"/>
<dbReference type="PROSITE" id="PS51767">
    <property type="entry name" value="PEPTIDASE_A1"/>
    <property type="match status" value="1"/>
</dbReference>
<evidence type="ECO:0000256" key="6">
    <source>
        <dbReference type="ARBA" id="ARBA00023145"/>
    </source>
</evidence>
<keyword evidence="8" id="KW-1015">Disulfide bond</keyword>
<dbReference type="InterPro" id="IPR021109">
    <property type="entry name" value="Peptidase_aspartic_dom_sf"/>
</dbReference>
<feature type="active site" evidence="7">
    <location>
        <position position="96"/>
    </location>
</feature>
<dbReference type="KEGG" id="aten:116293238"/>
<dbReference type="Gene3D" id="2.40.70.10">
    <property type="entry name" value="Acid Proteases"/>
    <property type="match status" value="2"/>
</dbReference>
<dbReference type="InterPro" id="IPR001461">
    <property type="entry name" value="Aspartic_peptidase_A1"/>
</dbReference>
<evidence type="ECO:0000256" key="7">
    <source>
        <dbReference type="PIRSR" id="PIRSR601461-1"/>
    </source>
</evidence>
<dbReference type="GO" id="GO:0050435">
    <property type="term" value="P:amyloid-beta metabolic process"/>
    <property type="evidence" value="ECO:0007669"/>
    <property type="project" value="TreeGrafter"/>
</dbReference>
<evidence type="ECO:0000256" key="10">
    <source>
        <dbReference type="SAM" id="Phobius"/>
    </source>
</evidence>
<dbReference type="GO" id="GO:0005886">
    <property type="term" value="C:plasma membrane"/>
    <property type="evidence" value="ECO:0007669"/>
    <property type="project" value="TreeGrafter"/>
</dbReference>
<feature type="transmembrane region" description="Helical" evidence="10">
    <location>
        <begin position="513"/>
        <end position="535"/>
    </location>
</feature>
<evidence type="ECO:0000256" key="9">
    <source>
        <dbReference type="RuleBase" id="RU000454"/>
    </source>
</evidence>
<dbReference type="PROSITE" id="PS00141">
    <property type="entry name" value="ASP_PROTEASE"/>
    <property type="match status" value="1"/>
</dbReference>
<evidence type="ECO:0000256" key="2">
    <source>
        <dbReference type="ARBA" id="ARBA00022670"/>
    </source>
</evidence>
<keyword evidence="10" id="KW-0472">Membrane</keyword>
<dbReference type="Proteomes" id="UP000515163">
    <property type="component" value="Unplaced"/>
</dbReference>
<evidence type="ECO:0000256" key="1">
    <source>
        <dbReference type="ARBA" id="ARBA00007447"/>
    </source>
</evidence>
<evidence type="ECO:0000256" key="5">
    <source>
        <dbReference type="ARBA" id="ARBA00022801"/>
    </source>
</evidence>
<dbReference type="GO" id="GO:0004190">
    <property type="term" value="F:aspartic-type endopeptidase activity"/>
    <property type="evidence" value="ECO:0007669"/>
    <property type="project" value="UniProtKB-KW"/>
</dbReference>
<reference evidence="14" key="1">
    <citation type="submission" date="2025-08" db="UniProtKB">
        <authorList>
            <consortium name="RefSeq"/>
        </authorList>
    </citation>
    <scope>IDENTIFICATION</scope>
    <source>
        <tissue evidence="14">Tentacle</tissue>
    </source>
</reference>
<feature type="chain" id="PRO_5027709400" evidence="11">
    <location>
        <begin position="23"/>
        <end position="560"/>
    </location>
</feature>
<dbReference type="PANTHER" id="PTHR47965">
    <property type="entry name" value="ASPARTYL PROTEASE-RELATED"/>
    <property type="match status" value="1"/>
</dbReference>
<dbReference type="SUPFAM" id="SSF50630">
    <property type="entry name" value="Acid proteases"/>
    <property type="match status" value="1"/>
</dbReference>
<dbReference type="GO" id="GO:0005802">
    <property type="term" value="C:trans-Golgi network"/>
    <property type="evidence" value="ECO:0007669"/>
    <property type="project" value="TreeGrafter"/>
</dbReference>
<keyword evidence="3 11" id="KW-0732">Signal</keyword>
<dbReference type="GO" id="GO:0006509">
    <property type="term" value="P:membrane protein ectodomain proteolysis"/>
    <property type="evidence" value="ECO:0007669"/>
    <property type="project" value="TreeGrafter"/>
</dbReference>
<evidence type="ECO:0000256" key="4">
    <source>
        <dbReference type="ARBA" id="ARBA00022750"/>
    </source>
</evidence>
<sequence>MVRRWVLCCAYLMFTFVHLLDGQLAGVERAKSTMFSFDIKKKVKHHNHYKGSQNKPLRPPYIKEEEMEFILRSTSYAYVIELDVGSPPQKLEFLIDTGSSNMAIAGPNCEDEYGRKCQIDTFYFPSKSSTAKNLHIPIETQYGKGAWSGNIYRDIVGFPGDGPKTVAEFAVIRNEKDFFLKNSINEGILGLAYRSLATNGVEPLFDQLVQDGKVPNVFTLGLCNGMGQIWLDWPEQETFDGPIHFTEINQETWYSVTMTGIDVAGNSVGLSSRFFPDAIVDSGTTDILLPPIVYAAVINELKKRGPPVDERFWKSYCVDTDPYQWPYITIYLTDMRGGSFGLTILGKHYVRKQDDFHCLSIGLKPSGAVLGEVSMEGNVVIFDRANQRIGFAPSNLTHPEEGPCGNPMRVNNTVTGRLHKYCKATDMPRESCAMSCDPCIKEGGVWCPNGKVVVWINGVRSYLSTTKGFCWQGGLFMLDDAKVQTFLKGHGSAEFQAYCDSLLPMYKQCAVDGVWVVLMAGSLIFLVIMVVLYFCCRRSMLKARQDNYQVNARENDDQRR</sequence>
<keyword evidence="10" id="KW-1133">Transmembrane helix</keyword>
<dbReference type="GO" id="GO:0005768">
    <property type="term" value="C:endosome"/>
    <property type="evidence" value="ECO:0007669"/>
    <property type="project" value="TreeGrafter"/>
</dbReference>
<keyword evidence="10" id="KW-0812">Transmembrane</keyword>
<dbReference type="OrthoDB" id="2747330at2759"/>
<organism evidence="13 14">
    <name type="scientific">Actinia tenebrosa</name>
    <name type="common">Australian red waratah sea anemone</name>
    <dbReference type="NCBI Taxonomy" id="6105"/>
    <lineage>
        <taxon>Eukaryota</taxon>
        <taxon>Metazoa</taxon>
        <taxon>Cnidaria</taxon>
        <taxon>Anthozoa</taxon>
        <taxon>Hexacorallia</taxon>
        <taxon>Actiniaria</taxon>
        <taxon>Actiniidae</taxon>
        <taxon>Actinia</taxon>
    </lineage>
</organism>
<evidence type="ECO:0000259" key="12">
    <source>
        <dbReference type="PROSITE" id="PS51767"/>
    </source>
</evidence>
<keyword evidence="5 9" id="KW-0378">Hydrolase</keyword>
<evidence type="ECO:0000313" key="14">
    <source>
        <dbReference type="RefSeq" id="XP_031556504.1"/>
    </source>
</evidence>